<dbReference type="GO" id="GO:0006004">
    <property type="term" value="P:fucose metabolic process"/>
    <property type="evidence" value="ECO:0007669"/>
    <property type="project" value="UniProtKB-KW"/>
</dbReference>
<dbReference type="SMART" id="SM00382">
    <property type="entry name" value="AAA"/>
    <property type="match status" value="1"/>
</dbReference>
<evidence type="ECO:0000256" key="2">
    <source>
        <dbReference type="ARBA" id="ARBA00004881"/>
    </source>
</evidence>
<evidence type="ECO:0000256" key="1">
    <source>
        <dbReference type="ARBA" id="ARBA00004606"/>
    </source>
</evidence>
<keyword evidence="5" id="KW-0808">Transferase</keyword>
<keyword evidence="18" id="KW-1185">Reference proteome</keyword>
<keyword evidence="9 15" id="KW-0472">Membrane</keyword>
<keyword evidence="17" id="KW-0482">Metalloprotease</keyword>
<keyword evidence="7" id="KW-0735">Signal-anchor</keyword>
<dbReference type="GO" id="GO:0006508">
    <property type="term" value="P:proteolysis"/>
    <property type="evidence" value="ECO:0007669"/>
    <property type="project" value="UniProtKB-KW"/>
</dbReference>
<dbReference type="OrthoDB" id="2012966at2759"/>
<dbReference type="Gene3D" id="3.40.50.300">
    <property type="entry name" value="P-loop containing nucleotide triphosphate hydrolases"/>
    <property type="match status" value="1"/>
</dbReference>
<dbReference type="STRING" id="157652.A0A371GR10"/>
<evidence type="ECO:0000313" key="17">
    <source>
        <dbReference type="EMBL" id="RDX92833.1"/>
    </source>
</evidence>
<dbReference type="InterPro" id="IPR003959">
    <property type="entry name" value="ATPase_AAA_core"/>
</dbReference>
<dbReference type="InterPro" id="IPR024709">
    <property type="entry name" value="FucosylTrfase_pln"/>
</dbReference>
<evidence type="ECO:0000256" key="13">
    <source>
        <dbReference type="ARBA" id="ARBA00030350"/>
    </source>
</evidence>
<dbReference type="FunFam" id="3.40.50.11350:FF:000011">
    <property type="entry name" value="O-fucosyltransferase 28"/>
    <property type="match status" value="1"/>
</dbReference>
<dbReference type="AlphaFoldDB" id="A0A371GR10"/>
<evidence type="ECO:0000256" key="11">
    <source>
        <dbReference type="ARBA" id="ARBA00023253"/>
    </source>
</evidence>
<keyword evidence="12" id="KW-0119">Carbohydrate metabolism</keyword>
<gene>
    <name evidence="17" type="primary">FTSHI4</name>
    <name evidence="17" type="ORF">CR513_24984</name>
</gene>
<proteinExistence type="inferred from homology"/>
<dbReference type="GO" id="GO:0016757">
    <property type="term" value="F:glycosyltransferase activity"/>
    <property type="evidence" value="ECO:0007669"/>
    <property type="project" value="UniProtKB-KW"/>
</dbReference>
<evidence type="ECO:0000256" key="5">
    <source>
        <dbReference type="ARBA" id="ARBA00022679"/>
    </source>
</evidence>
<keyword evidence="17" id="KW-0378">Hydrolase</keyword>
<keyword evidence="17" id="KW-0645">Protease</keyword>
<accession>A0A371GR10</accession>
<dbReference type="Pfam" id="PF10250">
    <property type="entry name" value="O-FucT"/>
    <property type="match status" value="1"/>
</dbReference>
<dbReference type="CDD" id="cd11299">
    <property type="entry name" value="O-FucT_plant"/>
    <property type="match status" value="1"/>
</dbReference>
<comment type="caution">
    <text evidence="17">The sequence shown here is derived from an EMBL/GenBank/DDBJ whole genome shotgun (WGS) entry which is preliminary data.</text>
</comment>
<dbReference type="Proteomes" id="UP000257109">
    <property type="component" value="Unassembled WGS sequence"/>
</dbReference>
<evidence type="ECO:0000313" key="18">
    <source>
        <dbReference type="Proteomes" id="UP000257109"/>
    </source>
</evidence>
<evidence type="ECO:0000256" key="7">
    <source>
        <dbReference type="ARBA" id="ARBA00022968"/>
    </source>
</evidence>
<keyword evidence="14" id="KW-0175">Coiled coil</keyword>
<dbReference type="InterPro" id="IPR019378">
    <property type="entry name" value="GDP-Fuc_O-FucTrfase"/>
</dbReference>
<evidence type="ECO:0000256" key="8">
    <source>
        <dbReference type="ARBA" id="ARBA00022989"/>
    </source>
</evidence>
<comment type="pathway">
    <text evidence="2">Glycan metabolism.</text>
</comment>
<dbReference type="GO" id="GO:0005634">
    <property type="term" value="C:nucleus"/>
    <property type="evidence" value="ECO:0007669"/>
    <property type="project" value="TreeGrafter"/>
</dbReference>
<sequence length="910" mass="103418">CSFRYEVAGFSVPDLFDSWFITVWTTEQVPLITLSDLIHTDTGSPLWVNKEKERAEMVSRGSYSSSSLLTGRFHARKLSPSVITFYTMFIFAFSIFVFFFYTRNFVDEDPLHPLFSQQSKSHQVPESHVNYKLLWDSPFNHGLHQCVKPTTKYKAAQGFDHYLTVRSNGGLNQMRTGISDMVAVAHIMNATLVIPQLDKRSFWKDSSVFSDIFDELHFIESLKGDIKIVKEIPKDLEVVPRARKHFTSWSGVGYYEEMTRLWNDYQVIHVAKSDSRLANNDLPLDIQRLRCRAMYHALRFSPPIENLGKRLVDRLRSRGGRYIALHLRYEKDMLSFTGCAYGLTDAESEELRILRENTNYWKVKKINSTEQRVGGFCPLTPKEVGIFLLALGYPPSTPIYIAAGEIYGGNTHLLELSSRFPNLIFKESLATPEELKAFANHATQTAALDYIICVESDVFVPSYSGNMARAVEGHRRFLGHHKTINPDRKGLVGIFNMLETGKLEEGTELSQIVQRMHKNRQGAPRKRHGSLAGVKGRARFRTEESFYENPYPECICEQEQDAESAQLFQKLKEAERKRMNELEEFDKKANVQLERQLVMASSWSRALLTLRGKLKGTEWDPENSHRIDFSDFLRLLDSNNVQYMEYSNYGQTISVILPYYKNGKPTGTEGNPKDIIFRRHPVNRMPIDSWNDVWRKLHQQIVNVDVINVDAVPAEIYSTVATAVIWSMRLALAVGFYVWIDNLMRPIYAKLIPCDLGTPSQQTRQPLARRALGSLGQSRAKFISAEERTGVTFDDFAGQEYIKNELQEIVRILKNDEEFQDKGIYCPKGVLLHGPPGTGKTLLAKAIAGEAGLPFFAANGTDFVEMFVGVAASRVKDLFANARSFSPSIIFIDEIDAIGSKRGGPDIGGF</sequence>
<feature type="coiled-coil region" evidence="14">
    <location>
        <begin position="557"/>
        <end position="584"/>
    </location>
</feature>
<dbReference type="GO" id="GO:0008237">
    <property type="term" value="F:metallopeptidase activity"/>
    <property type="evidence" value="ECO:0007669"/>
    <property type="project" value="UniProtKB-KW"/>
</dbReference>
<keyword evidence="10" id="KW-0325">Glycoprotein</keyword>
<comment type="similarity">
    <text evidence="3">Belongs to the glycosyltransferase GT106 family.</text>
</comment>
<comment type="subcellular location">
    <subcellularLocation>
        <location evidence="1">Membrane</location>
        <topology evidence="1">Single-pass type II membrane protein</topology>
    </subcellularLocation>
</comment>
<organism evidence="17 18">
    <name type="scientific">Mucuna pruriens</name>
    <name type="common">Velvet bean</name>
    <name type="synonym">Dolichos pruriens</name>
    <dbReference type="NCBI Taxonomy" id="157652"/>
    <lineage>
        <taxon>Eukaryota</taxon>
        <taxon>Viridiplantae</taxon>
        <taxon>Streptophyta</taxon>
        <taxon>Embryophyta</taxon>
        <taxon>Tracheophyta</taxon>
        <taxon>Spermatophyta</taxon>
        <taxon>Magnoliopsida</taxon>
        <taxon>eudicotyledons</taxon>
        <taxon>Gunneridae</taxon>
        <taxon>Pentapetalae</taxon>
        <taxon>rosids</taxon>
        <taxon>fabids</taxon>
        <taxon>Fabales</taxon>
        <taxon>Fabaceae</taxon>
        <taxon>Papilionoideae</taxon>
        <taxon>50 kb inversion clade</taxon>
        <taxon>NPAAA clade</taxon>
        <taxon>indigoferoid/millettioid clade</taxon>
        <taxon>Phaseoleae</taxon>
        <taxon>Mucuna</taxon>
    </lineage>
</organism>
<evidence type="ECO:0000256" key="6">
    <source>
        <dbReference type="ARBA" id="ARBA00022692"/>
    </source>
</evidence>
<dbReference type="EMBL" id="QJKJ01004763">
    <property type="protein sequence ID" value="RDX92833.1"/>
    <property type="molecule type" value="Genomic_DNA"/>
</dbReference>
<keyword evidence="4" id="KW-0328">Glycosyltransferase</keyword>
<keyword evidence="6 15" id="KW-0812">Transmembrane</keyword>
<keyword evidence="11" id="KW-0294">Fucose metabolism</keyword>
<evidence type="ECO:0000256" key="9">
    <source>
        <dbReference type="ARBA" id="ARBA00023136"/>
    </source>
</evidence>
<feature type="non-terminal residue" evidence="17">
    <location>
        <position position="1"/>
    </location>
</feature>
<dbReference type="InterPro" id="IPR027417">
    <property type="entry name" value="P-loop_NTPase"/>
</dbReference>
<name>A0A371GR10_MUCPR</name>
<protein>
    <recommendedName>
        <fullName evidence="13">O-fucosyltransferase family protein</fullName>
    </recommendedName>
</protein>
<dbReference type="Gene3D" id="3.40.50.11350">
    <property type="match status" value="1"/>
</dbReference>
<keyword evidence="8 15" id="KW-1133">Transmembrane helix</keyword>
<dbReference type="Pfam" id="PF00004">
    <property type="entry name" value="AAA"/>
    <property type="match status" value="1"/>
</dbReference>
<reference evidence="17" key="1">
    <citation type="submission" date="2018-05" db="EMBL/GenBank/DDBJ databases">
        <title>Draft genome of Mucuna pruriens seed.</title>
        <authorList>
            <person name="Nnadi N.E."/>
            <person name="Vos R."/>
            <person name="Hasami M.H."/>
            <person name="Devisetty U.K."/>
            <person name="Aguiy J.C."/>
        </authorList>
    </citation>
    <scope>NUCLEOTIDE SEQUENCE [LARGE SCALE GENOMIC DNA]</scope>
    <source>
        <strain evidence="17">JCA_2017</strain>
    </source>
</reference>
<feature type="transmembrane region" description="Helical" evidence="15">
    <location>
        <begin position="82"/>
        <end position="101"/>
    </location>
</feature>
<dbReference type="SUPFAM" id="SSF52540">
    <property type="entry name" value="P-loop containing nucleoside triphosphate hydrolases"/>
    <property type="match status" value="1"/>
</dbReference>
<evidence type="ECO:0000256" key="12">
    <source>
        <dbReference type="ARBA" id="ARBA00023277"/>
    </source>
</evidence>
<evidence type="ECO:0000256" key="14">
    <source>
        <dbReference type="SAM" id="Coils"/>
    </source>
</evidence>
<evidence type="ECO:0000256" key="4">
    <source>
        <dbReference type="ARBA" id="ARBA00022676"/>
    </source>
</evidence>
<evidence type="ECO:0000256" key="15">
    <source>
        <dbReference type="SAM" id="Phobius"/>
    </source>
</evidence>
<dbReference type="InterPro" id="IPR003593">
    <property type="entry name" value="AAA+_ATPase"/>
</dbReference>
<dbReference type="GO" id="GO:0005737">
    <property type="term" value="C:cytoplasm"/>
    <property type="evidence" value="ECO:0007669"/>
    <property type="project" value="TreeGrafter"/>
</dbReference>
<dbReference type="PANTHER" id="PTHR31741">
    <property type="entry name" value="OS02G0726500 PROTEIN-RELATED"/>
    <property type="match status" value="1"/>
</dbReference>
<evidence type="ECO:0000256" key="10">
    <source>
        <dbReference type="ARBA" id="ARBA00023180"/>
    </source>
</evidence>
<feature type="non-terminal residue" evidence="17">
    <location>
        <position position="910"/>
    </location>
</feature>
<dbReference type="GO" id="GO:0005524">
    <property type="term" value="F:ATP binding"/>
    <property type="evidence" value="ECO:0007669"/>
    <property type="project" value="InterPro"/>
</dbReference>
<dbReference type="GO" id="GO:0016887">
    <property type="term" value="F:ATP hydrolysis activity"/>
    <property type="evidence" value="ECO:0007669"/>
    <property type="project" value="InterPro"/>
</dbReference>
<dbReference type="GO" id="GO:0016020">
    <property type="term" value="C:membrane"/>
    <property type="evidence" value="ECO:0007669"/>
    <property type="project" value="UniProtKB-SubCell"/>
</dbReference>
<feature type="domain" description="AAA+ ATPase" evidence="16">
    <location>
        <begin position="826"/>
        <end position="908"/>
    </location>
</feature>
<evidence type="ECO:0000256" key="3">
    <source>
        <dbReference type="ARBA" id="ARBA00007737"/>
    </source>
</evidence>
<evidence type="ECO:0000259" key="16">
    <source>
        <dbReference type="SMART" id="SM00382"/>
    </source>
</evidence>
<dbReference type="PANTHER" id="PTHR31741:SF15">
    <property type="entry name" value="O-FUCOSYLTRANSFERASE 38"/>
    <property type="match status" value="1"/>
</dbReference>